<keyword evidence="3 5" id="KW-1133">Transmembrane helix</keyword>
<dbReference type="EMBL" id="BROH01000004">
    <property type="protein sequence ID" value="GKY88013.1"/>
    <property type="molecule type" value="Genomic_DNA"/>
</dbReference>
<dbReference type="Gene3D" id="1.50.10.150">
    <property type="entry name" value="Voltage-dependent anion channel"/>
    <property type="match status" value="1"/>
</dbReference>
<comment type="subcellular location">
    <subcellularLocation>
        <location evidence="1">Membrane</location>
        <topology evidence="1">Multi-pass membrane protein</topology>
    </subcellularLocation>
</comment>
<evidence type="ECO:0000256" key="2">
    <source>
        <dbReference type="ARBA" id="ARBA00022692"/>
    </source>
</evidence>
<dbReference type="Pfam" id="PF03595">
    <property type="entry name" value="SLAC1"/>
    <property type="match status" value="1"/>
</dbReference>
<comment type="caution">
    <text evidence="6">The sequence shown here is derived from an EMBL/GenBank/DDBJ whole genome shotgun (WGS) entry which is preliminary data.</text>
</comment>
<accession>A0ABQ5LSS3</accession>
<feature type="transmembrane region" description="Helical" evidence="5">
    <location>
        <begin position="237"/>
        <end position="258"/>
    </location>
</feature>
<reference evidence="6" key="1">
    <citation type="journal article" date="2023" name="Int. J. Syst. Evol. Microbiol.">
        <title>Sinisalibacter aestuarii sp. nov., isolated from estuarine sediment of the Arakawa River.</title>
        <authorList>
            <person name="Arafat S.T."/>
            <person name="Hirano S."/>
            <person name="Sato A."/>
            <person name="Takeuchi K."/>
            <person name="Yasuda T."/>
            <person name="Terahara T."/>
            <person name="Hamada M."/>
            <person name="Kobayashi T."/>
        </authorList>
    </citation>
    <scope>NUCLEOTIDE SEQUENCE</scope>
    <source>
        <strain evidence="6">B-399</strain>
    </source>
</reference>
<feature type="transmembrane region" description="Helical" evidence="5">
    <location>
        <begin position="180"/>
        <end position="200"/>
    </location>
</feature>
<dbReference type="InterPro" id="IPR038665">
    <property type="entry name" value="Voltage-dep_anion_channel_sf"/>
</dbReference>
<dbReference type="InterPro" id="IPR004695">
    <property type="entry name" value="SLAC1/Mae1/Ssu1/TehA"/>
</dbReference>
<evidence type="ECO:0000313" key="6">
    <source>
        <dbReference type="EMBL" id="GKY88013.1"/>
    </source>
</evidence>
<feature type="transmembrane region" description="Helical" evidence="5">
    <location>
        <begin position="52"/>
        <end position="74"/>
    </location>
</feature>
<gene>
    <name evidence="6" type="ORF">STA1M1_18820</name>
</gene>
<sequence>MTGQQPPAFKAQTEAAMPRWRKMPPAVFPPVLGAFGLATAWGRTVDAFSFTPAVGQILMGAVTLLYLYLLGNYVAKLAKRPGVLGEDLRVLPGRAGLAAMTMAGMLLALAVLPFSMPLAKAILALAVAGHAVIAVMFVWQFLTGPAEARTVTPVMHLTLVGFIVSPLAALQMGWATFSQIVFLFSVLVALAIWIASALQFARQDVPAPLRPLLAIHVAPASLLGTVALLMGNGGLGLAFGILAILMVAALLIRARWVIAGGFSPLWGAFTFPLAAFSSLMMVLGTANMGPRDGLVFDLIGAVALVAATFFIPWVLTKVVQLWLKGQLAVKTNSAVA</sequence>
<evidence type="ECO:0000256" key="1">
    <source>
        <dbReference type="ARBA" id="ARBA00004141"/>
    </source>
</evidence>
<evidence type="ECO:0000313" key="7">
    <source>
        <dbReference type="Proteomes" id="UP001144205"/>
    </source>
</evidence>
<dbReference type="RefSeq" id="WP_281842010.1">
    <property type="nucleotide sequence ID" value="NZ_BROH01000004.1"/>
</dbReference>
<proteinExistence type="predicted"/>
<dbReference type="PANTHER" id="PTHR37955">
    <property type="entry name" value="TELLURITE RESISTANCE PROTEIN TEHA"/>
    <property type="match status" value="1"/>
</dbReference>
<keyword evidence="4 5" id="KW-0472">Membrane</keyword>
<protein>
    <submittedName>
        <fullName evidence="6">Tellurium resistance protein</fullName>
    </submittedName>
</protein>
<evidence type="ECO:0000256" key="4">
    <source>
        <dbReference type="ARBA" id="ARBA00023136"/>
    </source>
</evidence>
<feature type="transmembrane region" description="Helical" evidence="5">
    <location>
        <begin position="154"/>
        <end position="174"/>
    </location>
</feature>
<organism evidence="6 7">
    <name type="scientific">Sinisalibacter aestuarii</name>
    <dbReference type="NCBI Taxonomy" id="2949426"/>
    <lineage>
        <taxon>Bacteria</taxon>
        <taxon>Pseudomonadati</taxon>
        <taxon>Pseudomonadota</taxon>
        <taxon>Alphaproteobacteria</taxon>
        <taxon>Rhodobacterales</taxon>
        <taxon>Roseobacteraceae</taxon>
        <taxon>Sinisalibacter</taxon>
    </lineage>
</organism>
<dbReference type="InterPro" id="IPR052951">
    <property type="entry name" value="Tellurite_res_ion_channel"/>
</dbReference>
<keyword evidence="7" id="KW-1185">Reference proteome</keyword>
<keyword evidence="2 5" id="KW-0812">Transmembrane</keyword>
<feature type="transmembrane region" description="Helical" evidence="5">
    <location>
        <begin position="294"/>
        <end position="315"/>
    </location>
</feature>
<feature type="transmembrane region" description="Helical" evidence="5">
    <location>
        <begin position="212"/>
        <end position="231"/>
    </location>
</feature>
<feature type="transmembrane region" description="Helical" evidence="5">
    <location>
        <begin position="265"/>
        <end position="288"/>
    </location>
</feature>
<name>A0ABQ5LSS3_9RHOB</name>
<dbReference type="CDD" id="cd09322">
    <property type="entry name" value="TDT_TehA_like"/>
    <property type="match status" value="1"/>
</dbReference>
<dbReference type="PANTHER" id="PTHR37955:SF1">
    <property type="entry name" value="DEP DOMAIN-CONTAINING PROTEIN"/>
    <property type="match status" value="1"/>
</dbReference>
<feature type="transmembrane region" description="Helical" evidence="5">
    <location>
        <begin position="95"/>
        <end position="115"/>
    </location>
</feature>
<evidence type="ECO:0000256" key="3">
    <source>
        <dbReference type="ARBA" id="ARBA00022989"/>
    </source>
</evidence>
<dbReference type="Proteomes" id="UP001144205">
    <property type="component" value="Unassembled WGS sequence"/>
</dbReference>
<evidence type="ECO:0000256" key="5">
    <source>
        <dbReference type="SAM" id="Phobius"/>
    </source>
</evidence>
<feature type="transmembrane region" description="Helical" evidence="5">
    <location>
        <begin position="121"/>
        <end position="142"/>
    </location>
</feature>